<dbReference type="Pfam" id="PF00035">
    <property type="entry name" value="dsrm"/>
    <property type="match status" value="1"/>
</dbReference>
<evidence type="ECO:0000256" key="1">
    <source>
        <dbReference type="ARBA" id="ARBA00000109"/>
    </source>
</evidence>
<evidence type="ECO:0000256" key="5">
    <source>
        <dbReference type="ARBA" id="ARBA00022722"/>
    </source>
</evidence>
<dbReference type="SMART" id="SM00358">
    <property type="entry name" value="DSRM"/>
    <property type="match status" value="1"/>
</dbReference>
<feature type="binding site" evidence="9">
    <location>
        <position position="121"/>
    </location>
    <ligand>
        <name>Mg(2+)</name>
        <dbReference type="ChEBI" id="CHEBI:18420"/>
    </ligand>
</feature>
<keyword evidence="9" id="KW-0479">Metal-binding</keyword>
<dbReference type="PATRIC" id="fig|1618669.3.peg.508"/>
<dbReference type="Gene3D" id="1.10.1520.10">
    <property type="entry name" value="Ribonuclease III domain"/>
    <property type="match status" value="1"/>
</dbReference>
<evidence type="ECO:0000313" key="13">
    <source>
        <dbReference type="EMBL" id="KKW08177.1"/>
    </source>
</evidence>
<dbReference type="EMBL" id="LCPZ01000016">
    <property type="protein sequence ID" value="KKW08177.1"/>
    <property type="molecule type" value="Genomic_DNA"/>
</dbReference>
<dbReference type="PROSITE" id="PS50142">
    <property type="entry name" value="RNASE_3_2"/>
    <property type="match status" value="1"/>
</dbReference>
<feature type="active site" evidence="9">
    <location>
        <position position="49"/>
    </location>
</feature>
<dbReference type="InterPro" id="IPR014720">
    <property type="entry name" value="dsRBD_dom"/>
</dbReference>
<comment type="catalytic activity">
    <reaction evidence="1 9">
        <text>Endonucleolytic cleavage to 5'-phosphomonoester.</text>
        <dbReference type="EC" id="3.1.26.3"/>
    </reaction>
</comment>
<evidence type="ECO:0000256" key="10">
    <source>
        <dbReference type="SAM" id="MobiDB-lite"/>
    </source>
</evidence>
<dbReference type="GO" id="GO:0019843">
    <property type="term" value="F:rRNA binding"/>
    <property type="evidence" value="ECO:0007669"/>
    <property type="project" value="UniProtKB-KW"/>
</dbReference>
<name>A0A0G1XZW1_9BACT</name>
<feature type="domain" description="RNase III" evidence="12">
    <location>
        <begin position="3"/>
        <end position="132"/>
    </location>
</feature>
<dbReference type="PANTHER" id="PTHR11207">
    <property type="entry name" value="RIBONUCLEASE III"/>
    <property type="match status" value="1"/>
</dbReference>
<comment type="subunit">
    <text evidence="9">Homodimer.</text>
</comment>
<protein>
    <recommendedName>
        <fullName evidence="9">Ribonuclease 3</fullName>
        <ecNumber evidence="9">3.1.26.3</ecNumber>
    </recommendedName>
    <alternativeName>
        <fullName evidence="9">Ribonuclease III</fullName>
        <shortName evidence="9">RNase III</shortName>
    </alternativeName>
</protein>
<dbReference type="PANTHER" id="PTHR11207:SF0">
    <property type="entry name" value="RIBONUCLEASE 3"/>
    <property type="match status" value="1"/>
</dbReference>
<dbReference type="InterPro" id="IPR011907">
    <property type="entry name" value="RNase_III"/>
</dbReference>
<proteinExistence type="inferred from homology"/>
<dbReference type="CDD" id="cd10845">
    <property type="entry name" value="DSRM_RNAse_III_family"/>
    <property type="match status" value="1"/>
</dbReference>
<dbReference type="SMART" id="SM00535">
    <property type="entry name" value="RIBOc"/>
    <property type="match status" value="1"/>
</dbReference>
<comment type="similarity">
    <text evidence="2">Belongs to the ribonuclease III family.</text>
</comment>
<keyword evidence="8 9" id="KW-0694">RNA-binding</keyword>
<comment type="function">
    <text evidence="9">Digests double-stranded RNA. Involved in the processing of primary rRNA transcript to yield the immediate precursors to the large and small rRNAs (23S and 16S). Processes some mRNAs, and tRNAs when they are encoded in the rRNA operon. Processes pre-crRNA and tracrRNA of type II CRISPR loci if present in the organism.</text>
</comment>
<reference evidence="13 14" key="1">
    <citation type="journal article" date="2015" name="Nature">
        <title>rRNA introns, odd ribosomes, and small enigmatic genomes across a large radiation of phyla.</title>
        <authorList>
            <person name="Brown C.T."/>
            <person name="Hug L.A."/>
            <person name="Thomas B.C."/>
            <person name="Sharon I."/>
            <person name="Castelle C.J."/>
            <person name="Singh A."/>
            <person name="Wilkins M.J."/>
            <person name="Williams K.H."/>
            <person name="Banfield J.F."/>
        </authorList>
    </citation>
    <scope>NUCLEOTIDE SEQUENCE [LARGE SCALE GENOMIC DNA]</scope>
</reference>
<dbReference type="GO" id="GO:0046872">
    <property type="term" value="F:metal ion binding"/>
    <property type="evidence" value="ECO:0007669"/>
    <property type="project" value="UniProtKB-KW"/>
</dbReference>
<dbReference type="EC" id="3.1.26.3" evidence="9"/>
<evidence type="ECO:0000256" key="6">
    <source>
        <dbReference type="ARBA" id="ARBA00022759"/>
    </source>
</evidence>
<dbReference type="HAMAP" id="MF_00104">
    <property type="entry name" value="RNase_III"/>
    <property type="match status" value="1"/>
</dbReference>
<keyword evidence="9" id="KW-0460">Magnesium</keyword>
<keyword evidence="3 9" id="KW-0698">rRNA processing</keyword>
<dbReference type="PROSITE" id="PS50137">
    <property type="entry name" value="DS_RBD"/>
    <property type="match status" value="1"/>
</dbReference>
<dbReference type="GO" id="GO:0006364">
    <property type="term" value="P:rRNA processing"/>
    <property type="evidence" value="ECO:0007669"/>
    <property type="project" value="UniProtKB-UniRule"/>
</dbReference>
<dbReference type="SUPFAM" id="SSF54768">
    <property type="entry name" value="dsRNA-binding domain-like"/>
    <property type="match status" value="1"/>
</dbReference>
<keyword evidence="5 9" id="KW-0540">Nuclease</keyword>
<dbReference type="Pfam" id="PF14622">
    <property type="entry name" value="Ribonucleas_3_3"/>
    <property type="match status" value="1"/>
</dbReference>
<dbReference type="Proteomes" id="UP000033965">
    <property type="component" value="Unassembled WGS sequence"/>
</dbReference>
<feature type="region of interest" description="Disordered" evidence="10">
    <location>
        <begin position="206"/>
        <end position="229"/>
    </location>
</feature>
<organism evidence="13 14">
    <name type="scientific">Candidatus Kaiserbacteria bacterium GW2011_GWA2_49_19</name>
    <dbReference type="NCBI Taxonomy" id="1618669"/>
    <lineage>
        <taxon>Bacteria</taxon>
        <taxon>Candidatus Kaiseribacteriota</taxon>
    </lineage>
</organism>
<keyword evidence="6 9" id="KW-0255">Endonuclease</keyword>
<dbReference type="FunFam" id="1.10.1520.10:FF:000001">
    <property type="entry name" value="Ribonuclease 3"/>
    <property type="match status" value="1"/>
</dbReference>
<sequence length="229" mass="25800">MDFSKFEDQLGIYFKNKSLLQTAFTHRSFINENRKGSLEHNERLEFLGDAVLELISTHFLYNKYPDKTEGDLTSYRSALVNAVTLADVAAKLGMNEFLLLSRGETKDVGRARQYILANTMEAFIGALFLDQGLPVTETFIKKYVLSLIDDIVAKKSWLDAKSFFQEKAQEIDGVTPSYTVLKETGPDHDKHFTVAVEIGRERIAVGDGKSKQEAEQDAARKGLEAKGWH</sequence>
<feature type="binding site" evidence="9">
    <location>
        <position position="45"/>
    </location>
    <ligand>
        <name>Mg(2+)</name>
        <dbReference type="ChEBI" id="CHEBI:18420"/>
    </ligand>
</feature>
<evidence type="ECO:0000256" key="8">
    <source>
        <dbReference type="ARBA" id="ARBA00022884"/>
    </source>
</evidence>
<dbReference type="Gene3D" id="3.30.160.20">
    <property type="match status" value="1"/>
</dbReference>
<accession>A0A0G1XZW1</accession>
<keyword evidence="7 9" id="KW-0378">Hydrolase</keyword>
<dbReference type="InterPro" id="IPR000999">
    <property type="entry name" value="RNase_III_dom"/>
</dbReference>
<dbReference type="CDD" id="cd00593">
    <property type="entry name" value="RIBOc"/>
    <property type="match status" value="1"/>
</dbReference>
<dbReference type="GO" id="GO:0010468">
    <property type="term" value="P:regulation of gene expression"/>
    <property type="evidence" value="ECO:0007669"/>
    <property type="project" value="TreeGrafter"/>
</dbReference>
<gene>
    <name evidence="9" type="primary">rnc</name>
    <name evidence="13" type="ORF">UY44_C0016G0002</name>
</gene>
<evidence type="ECO:0000256" key="4">
    <source>
        <dbReference type="ARBA" id="ARBA00022664"/>
    </source>
</evidence>
<dbReference type="GO" id="GO:0006397">
    <property type="term" value="P:mRNA processing"/>
    <property type="evidence" value="ECO:0007669"/>
    <property type="project" value="UniProtKB-UniRule"/>
</dbReference>
<evidence type="ECO:0000259" key="11">
    <source>
        <dbReference type="PROSITE" id="PS50137"/>
    </source>
</evidence>
<comment type="caution">
    <text evidence="13">The sequence shown here is derived from an EMBL/GenBank/DDBJ whole genome shotgun (WGS) entry which is preliminary data.</text>
</comment>
<keyword evidence="9" id="KW-0963">Cytoplasm</keyword>
<keyword evidence="4 9" id="KW-0507">mRNA processing</keyword>
<comment type="subcellular location">
    <subcellularLocation>
        <location evidence="9">Cytoplasm</location>
    </subcellularLocation>
</comment>
<feature type="domain" description="DRBM" evidence="11">
    <location>
        <begin position="159"/>
        <end position="224"/>
    </location>
</feature>
<evidence type="ECO:0000256" key="3">
    <source>
        <dbReference type="ARBA" id="ARBA00022552"/>
    </source>
</evidence>
<evidence type="ECO:0000259" key="12">
    <source>
        <dbReference type="PROSITE" id="PS50142"/>
    </source>
</evidence>
<dbReference type="InterPro" id="IPR036389">
    <property type="entry name" value="RNase_III_sf"/>
</dbReference>
<dbReference type="GO" id="GO:0003725">
    <property type="term" value="F:double-stranded RNA binding"/>
    <property type="evidence" value="ECO:0007669"/>
    <property type="project" value="TreeGrafter"/>
</dbReference>
<comment type="cofactor">
    <cofactor evidence="9">
        <name>Mg(2+)</name>
        <dbReference type="ChEBI" id="CHEBI:18420"/>
    </cofactor>
</comment>
<evidence type="ECO:0000313" key="14">
    <source>
        <dbReference type="Proteomes" id="UP000033965"/>
    </source>
</evidence>
<evidence type="ECO:0000256" key="7">
    <source>
        <dbReference type="ARBA" id="ARBA00022801"/>
    </source>
</evidence>
<dbReference type="GO" id="GO:0008033">
    <property type="term" value="P:tRNA processing"/>
    <property type="evidence" value="ECO:0007669"/>
    <property type="project" value="UniProtKB-KW"/>
</dbReference>
<dbReference type="GO" id="GO:0004525">
    <property type="term" value="F:ribonuclease III activity"/>
    <property type="evidence" value="ECO:0007669"/>
    <property type="project" value="UniProtKB-UniRule"/>
</dbReference>
<evidence type="ECO:0000256" key="2">
    <source>
        <dbReference type="ARBA" id="ARBA00010183"/>
    </source>
</evidence>
<dbReference type="GO" id="GO:0005737">
    <property type="term" value="C:cytoplasm"/>
    <property type="evidence" value="ECO:0007669"/>
    <property type="project" value="UniProtKB-SubCell"/>
</dbReference>
<feature type="binding site" evidence="9">
    <location>
        <position position="118"/>
    </location>
    <ligand>
        <name>Mg(2+)</name>
        <dbReference type="ChEBI" id="CHEBI:18420"/>
    </ligand>
</feature>
<dbReference type="SUPFAM" id="SSF69065">
    <property type="entry name" value="RNase III domain-like"/>
    <property type="match status" value="1"/>
</dbReference>
<keyword evidence="9" id="KW-0699">rRNA-binding</keyword>
<dbReference type="NCBIfam" id="TIGR02191">
    <property type="entry name" value="RNaseIII"/>
    <property type="match status" value="1"/>
</dbReference>
<evidence type="ECO:0000256" key="9">
    <source>
        <dbReference type="HAMAP-Rule" id="MF_00104"/>
    </source>
</evidence>
<feature type="active site" evidence="9">
    <location>
        <position position="121"/>
    </location>
</feature>
<dbReference type="AlphaFoldDB" id="A0A0G1XZW1"/>
<dbReference type="PROSITE" id="PS00517">
    <property type="entry name" value="RNASE_3_1"/>
    <property type="match status" value="1"/>
</dbReference>
<keyword evidence="9" id="KW-0819">tRNA processing</keyword>